<dbReference type="GO" id="GO:0006313">
    <property type="term" value="P:DNA transposition"/>
    <property type="evidence" value="ECO:0007669"/>
    <property type="project" value="InterPro"/>
</dbReference>
<name>L7ES85_STRT8</name>
<protein>
    <submittedName>
        <fullName evidence="2">Transposase</fullName>
    </submittedName>
</protein>
<organism evidence="2 3">
    <name type="scientific">Streptomyces turgidiscabies (strain Car8)</name>
    <dbReference type="NCBI Taxonomy" id="698760"/>
    <lineage>
        <taxon>Bacteria</taxon>
        <taxon>Bacillati</taxon>
        <taxon>Actinomycetota</taxon>
        <taxon>Actinomycetes</taxon>
        <taxon>Kitasatosporales</taxon>
        <taxon>Streptomycetaceae</taxon>
        <taxon>Streptomyces</taxon>
    </lineage>
</organism>
<dbReference type="Pfam" id="PF01527">
    <property type="entry name" value="HTH_Tnp_1"/>
    <property type="match status" value="1"/>
</dbReference>
<dbReference type="InterPro" id="IPR009057">
    <property type="entry name" value="Homeodomain-like_sf"/>
</dbReference>
<evidence type="ECO:0000313" key="2">
    <source>
        <dbReference type="EMBL" id="ELP61749.1"/>
    </source>
</evidence>
<comment type="caution">
    <text evidence="2">The sequence shown here is derived from an EMBL/GenBank/DDBJ whole genome shotgun (WGS) entry which is preliminary data.</text>
</comment>
<feature type="coiled-coil region" evidence="1">
    <location>
        <begin position="66"/>
        <end position="93"/>
    </location>
</feature>
<accession>L7ES85</accession>
<evidence type="ECO:0000256" key="1">
    <source>
        <dbReference type="SAM" id="Coils"/>
    </source>
</evidence>
<sequence length="125" mass="14509">MESMGKKKPRPRRSFTPEFKAEIVELCRRCDRSVGQIAKDFDLTETAVRDWVKQAEVDAGERDGLTSSEREELAALRRENRRLREDVEVLKRATAFFAKETRSRCTRSSRRRSVQVTASNERVSC</sequence>
<proteinExistence type="predicted"/>
<dbReference type="AlphaFoldDB" id="L7ES85"/>
<dbReference type="Proteomes" id="UP000010931">
    <property type="component" value="Unassembled WGS sequence"/>
</dbReference>
<dbReference type="PANTHER" id="PTHR33215:SF13">
    <property type="entry name" value="PROTEIN DISTAL ANTENNA"/>
    <property type="match status" value="1"/>
</dbReference>
<evidence type="ECO:0000313" key="3">
    <source>
        <dbReference type="Proteomes" id="UP000010931"/>
    </source>
</evidence>
<dbReference type="GO" id="GO:0004803">
    <property type="term" value="F:transposase activity"/>
    <property type="evidence" value="ECO:0007669"/>
    <property type="project" value="InterPro"/>
</dbReference>
<dbReference type="PATRIC" id="fig|698760.3.peg.9286"/>
<dbReference type="PANTHER" id="PTHR33215">
    <property type="entry name" value="PROTEIN DISTAL ANTENNA"/>
    <property type="match status" value="1"/>
</dbReference>
<dbReference type="GO" id="GO:0003677">
    <property type="term" value="F:DNA binding"/>
    <property type="evidence" value="ECO:0007669"/>
    <property type="project" value="InterPro"/>
</dbReference>
<dbReference type="InterPro" id="IPR051839">
    <property type="entry name" value="RD_transcriptional_regulator"/>
</dbReference>
<dbReference type="InterPro" id="IPR002514">
    <property type="entry name" value="Transposase_8"/>
</dbReference>
<keyword evidence="1" id="KW-0175">Coiled coil</keyword>
<dbReference type="Gene3D" id="1.10.10.60">
    <property type="entry name" value="Homeodomain-like"/>
    <property type="match status" value="1"/>
</dbReference>
<dbReference type="SUPFAM" id="SSF46689">
    <property type="entry name" value="Homeodomain-like"/>
    <property type="match status" value="1"/>
</dbReference>
<dbReference type="STRING" id="85558.T45_02343"/>
<reference evidence="2 3" key="1">
    <citation type="journal article" date="2011" name="Plasmid">
        <title>Streptomyces turgidiscabies Car8 contains a modular pathogenicity island that shares virulence genes with other actinobacterial plant pathogens.</title>
        <authorList>
            <person name="Huguet-Tapia J.C."/>
            <person name="Badger J.H."/>
            <person name="Loria R."/>
            <person name="Pettis G.S."/>
        </authorList>
    </citation>
    <scope>NUCLEOTIDE SEQUENCE [LARGE SCALE GENOMIC DNA]</scope>
    <source>
        <strain evidence="2 3">Car8</strain>
    </source>
</reference>
<keyword evidence="3" id="KW-1185">Reference proteome</keyword>
<gene>
    <name evidence="2" type="ORF">STRTUCAR8_06474</name>
</gene>
<dbReference type="EMBL" id="AEJB01000655">
    <property type="protein sequence ID" value="ELP61749.1"/>
    <property type="molecule type" value="Genomic_DNA"/>
</dbReference>